<dbReference type="SMART" id="SM01362">
    <property type="entry name" value="DUF663"/>
    <property type="match status" value="1"/>
</dbReference>
<dbReference type="InterPro" id="IPR039761">
    <property type="entry name" value="Bms1/Tsr1"/>
</dbReference>
<reference evidence="3" key="2">
    <citation type="submission" date="2024-04" db="EMBL/GenBank/DDBJ databases">
        <authorList>
            <person name="Chen Y."/>
            <person name="Shah S."/>
            <person name="Dougan E. K."/>
            <person name="Thang M."/>
            <person name="Chan C."/>
        </authorList>
    </citation>
    <scope>NUCLEOTIDE SEQUENCE [LARGE SCALE GENOMIC DNA]</scope>
</reference>
<keyword evidence="5" id="KW-1185">Reference proteome</keyword>
<protein>
    <submittedName>
        <fullName evidence="4">Bms1-type G domain-containing protein</fullName>
    </submittedName>
</protein>
<dbReference type="PANTHER" id="PTHR12858">
    <property type="entry name" value="RIBOSOME BIOGENESIS PROTEIN"/>
    <property type="match status" value="1"/>
</dbReference>
<feature type="domain" description="Ribosome biogenesis protein BMS1/TSR1 C-terminal" evidence="1">
    <location>
        <begin position="1"/>
        <end position="171"/>
    </location>
</feature>
<dbReference type="GO" id="GO:0034511">
    <property type="term" value="F:U3 snoRNA binding"/>
    <property type="evidence" value="ECO:0007669"/>
    <property type="project" value="TreeGrafter"/>
</dbReference>
<dbReference type="GO" id="GO:0005525">
    <property type="term" value="F:GTP binding"/>
    <property type="evidence" value="ECO:0007669"/>
    <property type="project" value="TreeGrafter"/>
</dbReference>
<proteinExistence type="predicted"/>
<dbReference type="EMBL" id="CAMXCT020003335">
    <property type="protein sequence ID" value="CAL1157274.1"/>
    <property type="molecule type" value="Genomic_DNA"/>
</dbReference>
<comment type="caution">
    <text evidence="2">The sequence shown here is derived from an EMBL/GenBank/DDBJ whole genome shotgun (WGS) entry which is preliminary data.</text>
</comment>
<dbReference type="OrthoDB" id="119302at2759"/>
<gene>
    <name evidence="2" type="ORF">C1SCF055_LOCUS29727</name>
</gene>
<dbReference type="EMBL" id="CAMXCT030003335">
    <property type="protein sequence ID" value="CAL4791211.1"/>
    <property type="molecule type" value="Genomic_DNA"/>
</dbReference>
<dbReference type="GO" id="GO:0030688">
    <property type="term" value="C:preribosome, small subunit precursor"/>
    <property type="evidence" value="ECO:0007669"/>
    <property type="project" value="TreeGrafter"/>
</dbReference>
<sequence length="191" mass="21867">MKSKDEVVMHAGFRRFSARPIYSEIPRKSSTNKKYKFMRFLHQEITACASFYAPVVFPPCRLLMSVQPEGAITPELAAAGSIVSVDPKQLIIKRIILTGYPFRTQKNKAVVRFMFFNPLDIRWFKPVELSTKKGLRGHIKESLGTHGYMKCRFSAHIKQDDTVCMNLYKRVYPKWHPPAWGGDANASPEEA</sequence>
<evidence type="ECO:0000313" key="2">
    <source>
        <dbReference type="EMBL" id="CAI4003899.1"/>
    </source>
</evidence>
<name>A0A9P1D600_9DINO</name>
<evidence type="ECO:0000313" key="3">
    <source>
        <dbReference type="EMBL" id="CAL1157274.1"/>
    </source>
</evidence>
<dbReference type="Pfam" id="PF04950">
    <property type="entry name" value="RIBIOP_C"/>
    <property type="match status" value="1"/>
</dbReference>
<reference evidence="2" key="1">
    <citation type="submission" date="2022-10" db="EMBL/GenBank/DDBJ databases">
        <authorList>
            <person name="Chen Y."/>
            <person name="Dougan E. K."/>
            <person name="Chan C."/>
            <person name="Rhodes N."/>
            <person name="Thang M."/>
        </authorList>
    </citation>
    <scope>NUCLEOTIDE SEQUENCE</scope>
</reference>
<evidence type="ECO:0000313" key="4">
    <source>
        <dbReference type="EMBL" id="CAL4791211.1"/>
    </source>
</evidence>
<accession>A0A9P1D600</accession>
<dbReference type="InterPro" id="IPR007034">
    <property type="entry name" value="BMS1_TSR1_C"/>
</dbReference>
<dbReference type="GO" id="GO:0003924">
    <property type="term" value="F:GTPase activity"/>
    <property type="evidence" value="ECO:0007669"/>
    <property type="project" value="TreeGrafter"/>
</dbReference>
<dbReference type="GO" id="GO:0000462">
    <property type="term" value="P:maturation of SSU-rRNA from tricistronic rRNA transcript (SSU-rRNA, 5.8S rRNA, LSU-rRNA)"/>
    <property type="evidence" value="ECO:0007669"/>
    <property type="project" value="TreeGrafter"/>
</dbReference>
<dbReference type="Proteomes" id="UP001152797">
    <property type="component" value="Unassembled WGS sequence"/>
</dbReference>
<dbReference type="AlphaFoldDB" id="A0A9P1D600"/>
<dbReference type="PANTHER" id="PTHR12858:SF1">
    <property type="entry name" value="PRE-RRNA-PROCESSING PROTEIN TSR1 HOMOLOG"/>
    <property type="match status" value="1"/>
</dbReference>
<evidence type="ECO:0000259" key="1">
    <source>
        <dbReference type="SMART" id="SM01362"/>
    </source>
</evidence>
<dbReference type="EMBL" id="CAMXCT010003335">
    <property type="protein sequence ID" value="CAI4003899.1"/>
    <property type="molecule type" value="Genomic_DNA"/>
</dbReference>
<organism evidence="2">
    <name type="scientific">Cladocopium goreaui</name>
    <dbReference type="NCBI Taxonomy" id="2562237"/>
    <lineage>
        <taxon>Eukaryota</taxon>
        <taxon>Sar</taxon>
        <taxon>Alveolata</taxon>
        <taxon>Dinophyceae</taxon>
        <taxon>Suessiales</taxon>
        <taxon>Symbiodiniaceae</taxon>
        <taxon>Cladocopium</taxon>
    </lineage>
</organism>
<dbReference type="GO" id="GO:0000479">
    <property type="term" value="P:endonucleolytic cleavage of tricistronic rRNA transcript (SSU-rRNA, 5.8S rRNA, LSU-rRNA)"/>
    <property type="evidence" value="ECO:0007669"/>
    <property type="project" value="TreeGrafter"/>
</dbReference>
<evidence type="ECO:0000313" key="5">
    <source>
        <dbReference type="Proteomes" id="UP001152797"/>
    </source>
</evidence>